<sequence>MVKYSLCRFRDYIMSFRQPNQQFTSFPWPINFQSNTPVNQWPVPPNFSYYLGHPSTHPQLPYPLQNPYNFPAQPHTTASLVPHNIPNEERASAHTLPAPPEKDPSDVNSPNSDIITNLKEWVIVDLEEDGTFRIAGHHLESGRLHSSEKIVFVNNQGNLTSDGQQTFLLHGPIAWRLYEVQFPGLKVSPNSQLKQAFSNGFPKSDRKRWISKLFDFLEQMSSKASPQNAVNGHRMSPPTSASLSLIQRNTSDTYKRRWSNDLSCVDENETIPSITMLEEGNQQQQDDESSSNESEEFRTKSRRCRVRQRLYPKFVDIGVQTLPQKPPERPKMVSRSTSTRNERQPSPITDWMRSGCRLDRILREAYPEESTQYDSTESPLANDEMGPSSSSRFTNRPSTREASSNSKSSHHQAPRKSLRLVHPSNTEESSKKKSSAATRSSHIKSKPMTVLSNSSSSISNISSAYLKGTFPQYQQFEIIKEMKAISKLDDKHTLITQNGIMDVRDLRRTRSGRLSIPTRDTWHRQKIVCKGNDISVAHGEFGKYFSSLIDE</sequence>
<dbReference type="EMBL" id="CABIJS010000333">
    <property type="protein sequence ID" value="VUZ49609.1"/>
    <property type="molecule type" value="Genomic_DNA"/>
</dbReference>
<protein>
    <recommendedName>
        <fullName evidence="4">SANTA domain-containing protein</fullName>
    </recommendedName>
</protein>
<reference evidence="2 3" key="1">
    <citation type="submission" date="2019-07" db="EMBL/GenBank/DDBJ databases">
        <authorList>
            <person name="Jastrzebski P J."/>
            <person name="Paukszto L."/>
            <person name="Jastrzebski P J."/>
        </authorList>
    </citation>
    <scope>NUCLEOTIDE SEQUENCE [LARGE SCALE GENOMIC DNA]</scope>
    <source>
        <strain evidence="2 3">WMS-il1</strain>
    </source>
</reference>
<gene>
    <name evidence="2" type="ORF">WMSIL1_LOCUS8668</name>
</gene>
<proteinExistence type="predicted"/>
<accession>A0A564YRK1</accession>
<evidence type="ECO:0000313" key="2">
    <source>
        <dbReference type="EMBL" id="VUZ49609.1"/>
    </source>
</evidence>
<feature type="compositionally biased region" description="Polar residues" evidence="1">
    <location>
        <begin position="334"/>
        <end position="347"/>
    </location>
</feature>
<feature type="region of interest" description="Disordered" evidence="1">
    <location>
        <begin position="91"/>
        <end position="111"/>
    </location>
</feature>
<feature type="compositionally biased region" description="Polar residues" evidence="1">
    <location>
        <begin position="369"/>
        <end position="379"/>
    </location>
</feature>
<feature type="region of interest" description="Disordered" evidence="1">
    <location>
        <begin position="365"/>
        <end position="455"/>
    </location>
</feature>
<feature type="compositionally biased region" description="Acidic residues" evidence="1">
    <location>
        <begin position="285"/>
        <end position="294"/>
    </location>
</feature>
<dbReference type="AlphaFoldDB" id="A0A564YRK1"/>
<name>A0A564YRK1_HYMDI</name>
<evidence type="ECO:0008006" key="4">
    <source>
        <dbReference type="Google" id="ProtNLM"/>
    </source>
</evidence>
<organism evidence="2 3">
    <name type="scientific">Hymenolepis diminuta</name>
    <name type="common">Rat tapeworm</name>
    <dbReference type="NCBI Taxonomy" id="6216"/>
    <lineage>
        <taxon>Eukaryota</taxon>
        <taxon>Metazoa</taxon>
        <taxon>Spiralia</taxon>
        <taxon>Lophotrochozoa</taxon>
        <taxon>Platyhelminthes</taxon>
        <taxon>Cestoda</taxon>
        <taxon>Eucestoda</taxon>
        <taxon>Cyclophyllidea</taxon>
        <taxon>Hymenolepididae</taxon>
        <taxon>Hymenolepis</taxon>
    </lineage>
</organism>
<evidence type="ECO:0000313" key="3">
    <source>
        <dbReference type="Proteomes" id="UP000321570"/>
    </source>
</evidence>
<keyword evidence="3" id="KW-1185">Reference proteome</keyword>
<feature type="region of interest" description="Disordered" evidence="1">
    <location>
        <begin position="224"/>
        <end position="243"/>
    </location>
</feature>
<feature type="compositionally biased region" description="Polar residues" evidence="1">
    <location>
        <begin position="387"/>
        <end position="407"/>
    </location>
</feature>
<dbReference type="Proteomes" id="UP000321570">
    <property type="component" value="Unassembled WGS sequence"/>
</dbReference>
<evidence type="ECO:0000256" key="1">
    <source>
        <dbReference type="SAM" id="MobiDB-lite"/>
    </source>
</evidence>
<feature type="compositionally biased region" description="Basic residues" evidence="1">
    <location>
        <begin position="408"/>
        <end position="419"/>
    </location>
</feature>
<feature type="region of interest" description="Disordered" evidence="1">
    <location>
        <begin position="278"/>
        <end position="302"/>
    </location>
</feature>
<feature type="region of interest" description="Disordered" evidence="1">
    <location>
        <begin position="317"/>
        <end position="353"/>
    </location>
</feature>